<keyword evidence="2" id="KW-1185">Reference proteome</keyword>
<evidence type="ECO:0000313" key="1">
    <source>
        <dbReference type="EMBL" id="MEQ2298609.1"/>
    </source>
</evidence>
<comment type="caution">
    <text evidence="1">The sequence shown here is derived from an EMBL/GenBank/DDBJ whole genome shotgun (WGS) entry which is preliminary data.</text>
</comment>
<gene>
    <name evidence="1" type="ORF">AMECASPLE_007009</name>
</gene>
<protein>
    <submittedName>
        <fullName evidence="1">Uncharacterized protein</fullName>
    </submittedName>
</protein>
<proteinExistence type="predicted"/>
<dbReference type="Proteomes" id="UP001469553">
    <property type="component" value="Unassembled WGS sequence"/>
</dbReference>
<dbReference type="EMBL" id="JAHRIP010047374">
    <property type="protein sequence ID" value="MEQ2298609.1"/>
    <property type="molecule type" value="Genomic_DNA"/>
</dbReference>
<organism evidence="1 2">
    <name type="scientific">Ameca splendens</name>
    <dbReference type="NCBI Taxonomy" id="208324"/>
    <lineage>
        <taxon>Eukaryota</taxon>
        <taxon>Metazoa</taxon>
        <taxon>Chordata</taxon>
        <taxon>Craniata</taxon>
        <taxon>Vertebrata</taxon>
        <taxon>Euteleostomi</taxon>
        <taxon>Actinopterygii</taxon>
        <taxon>Neopterygii</taxon>
        <taxon>Teleostei</taxon>
        <taxon>Neoteleostei</taxon>
        <taxon>Acanthomorphata</taxon>
        <taxon>Ovalentaria</taxon>
        <taxon>Atherinomorphae</taxon>
        <taxon>Cyprinodontiformes</taxon>
        <taxon>Goodeidae</taxon>
        <taxon>Ameca</taxon>
    </lineage>
</organism>
<sequence>MPYTIMRNTVYLTVVRQTASTRPQRITAKEAVSKYIDEKLSGRTKFGRKRFTSKMDDHRQSPLRVWRIFTIGLLLESVLQEPAHIDGFTKWTTADTFPVLSHS</sequence>
<accession>A0ABV0YY92</accession>
<name>A0ABV0YY92_9TELE</name>
<reference evidence="1 2" key="1">
    <citation type="submission" date="2021-06" db="EMBL/GenBank/DDBJ databases">
        <authorList>
            <person name="Palmer J.M."/>
        </authorList>
    </citation>
    <scope>NUCLEOTIDE SEQUENCE [LARGE SCALE GENOMIC DNA]</scope>
    <source>
        <strain evidence="1 2">AS_MEX2019</strain>
        <tissue evidence="1">Muscle</tissue>
    </source>
</reference>
<evidence type="ECO:0000313" key="2">
    <source>
        <dbReference type="Proteomes" id="UP001469553"/>
    </source>
</evidence>